<keyword evidence="6 10" id="KW-0472">Membrane</keyword>
<comment type="caution">
    <text evidence="12">The sequence shown here is derived from an EMBL/GenBank/DDBJ whole genome shotgun (WGS) entry which is preliminary data.</text>
</comment>
<feature type="region of interest" description="Disordered" evidence="9">
    <location>
        <begin position="207"/>
        <end position="263"/>
    </location>
</feature>
<organism evidence="12 13">
    <name type="scientific">Petrolisthes manimaculis</name>
    <dbReference type="NCBI Taxonomy" id="1843537"/>
    <lineage>
        <taxon>Eukaryota</taxon>
        <taxon>Metazoa</taxon>
        <taxon>Ecdysozoa</taxon>
        <taxon>Arthropoda</taxon>
        <taxon>Crustacea</taxon>
        <taxon>Multicrustacea</taxon>
        <taxon>Malacostraca</taxon>
        <taxon>Eumalacostraca</taxon>
        <taxon>Eucarida</taxon>
        <taxon>Decapoda</taxon>
        <taxon>Pleocyemata</taxon>
        <taxon>Anomura</taxon>
        <taxon>Galatheoidea</taxon>
        <taxon>Porcellanidae</taxon>
        <taxon>Petrolisthes</taxon>
    </lineage>
</organism>
<comment type="similarity">
    <text evidence="2">Belongs to the G-protein coupled receptor 1 family.</text>
</comment>
<sequence length="263" mass="27651">MRVTAYWCVRDLDRLQLWQGYETYMLVLVLLVPASIMAIAYTAICVAIVSTVAQRRAITGKGQMMGLGGPQLGTAPPPPDIHQDKTIRQVVPMLVVVVVLFIVCWAPILVLNVMLSYDVVPLVDQRTKHVRTALDLLSYFNRSDLPFPASHYPSPQASLPVYTLTASPLSASPLFASPLTASPLSASPLSASPLPASPLTASPLSASPLTASPLPTSPLSTSPLTASSLSASPLSASPLSASPLSTSPLSASPHSGIGNVEYQ</sequence>
<dbReference type="EMBL" id="JAWZYT010000564">
    <property type="protein sequence ID" value="KAK4321687.1"/>
    <property type="molecule type" value="Genomic_DNA"/>
</dbReference>
<dbReference type="PANTHER" id="PTHR45695:SF15">
    <property type="entry name" value="OPSIN RH2"/>
    <property type="match status" value="1"/>
</dbReference>
<dbReference type="AlphaFoldDB" id="A0AAE1QAQ5"/>
<dbReference type="Proteomes" id="UP001292094">
    <property type="component" value="Unassembled WGS sequence"/>
</dbReference>
<dbReference type="PROSITE" id="PS50262">
    <property type="entry name" value="G_PROTEIN_RECEP_F1_2"/>
    <property type="match status" value="1"/>
</dbReference>
<dbReference type="Gene3D" id="1.20.1070.10">
    <property type="entry name" value="Rhodopsin 7-helix transmembrane proteins"/>
    <property type="match status" value="1"/>
</dbReference>
<evidence type="ECO:0000256" key="5">
    <source>
        <dbReference type="ARBA" id="ARBA00023040"/>
    </source>
</evidence>
<reference evidence="12" key="1">
    <citation type="submission" date="2023-11" db="EMBL/GenBank/DDBJ databases">
        <title>Genome assemblies of two species of porcelain crab, Petrolisthes cinctipes and Petrolisthes manimaculis (Anomura: Porcellanidae).</title>
        <authorList>
            <person name="Angst P."/>
        </authorList>
    </citation>
    <scope>NUCLEOTIDE SEQUENCE</scope>
    <source>
        <strain evidence="12">PB745_02</strain>
        <tissue evidence="12">Gill</tissue>
    </source>
</reference>
<gene>
    <name evidence="12" type="ORF">Pmani_007531</name>
</gene>
<evidence type="ECO:0000256" key="3">
    <source>
        <dbReference type="ARBA" id="ARBA00022692"/>
    </source>
</evidence>
<feature type="transmembrane region" description="Helical" evidence="10">
    <location>
        <begin position="90"/>
        <end position="115"/>
    </location>
</feature>
<feature type="compositionally biased region" description="Low complexity" evidence="9">
    <location>
        <begin position="207"/>
        <end position="253"/>
    </location>
</feature>
<evidence type="ECO:0000256" key="2">
    <source>
        <dbReference type="ARBA" id="ARBA00010663"/>
    </source>
</evidence>
<keyword evidence="3 10" id="KW-0812">Transmembrane</keyword>
<name>A0AAE1QAQ5_9EUCA</name>
<keyword evidence="8" id="KW-0807">Transducer</keyword>
<dbReference type="SUPFAM" id="SSF81321">
    <property type="entry name" value="Family A G protein-coupled receptor-like"/>
    <property type="match status" value="1"/>
</dbReference>
<evidence type="ECO:0000313" key="13">
    <source>
        <dbReference type="Proteomes" id="UP001292094"/>
    </source>
</evidence>
<keyword evidence="7" id="KW-0675">Receptor</keyword>
<keyword evidence="13" id="KW-1185">Reference proteome</keyword>
<dbReference type="InterPro" id="IPR000276">
    <property type="entry name" value="GPCR_Rhodpsn"/>
</dbReference>
<evidence type="ECO:0000256" key="6">
    <source>
        <dbReference type="ARBA" id="ARBA00023136"/>
    </source>
</evidence>
<comment type="subcellular location">
    <subcellularLocation>
        <location evidence="1">Membrane</location>
        <topology evidence="1">Multi-pass membrane protein</topology>
    </subcellularLocation>
</comment>
<feature type="transmembrane region" description="Helical" evidence="10">
    <location>
        <begin position="24"/>
        <end position="49"/>
    </location>
</feature>
<dbReference type="PANTHER" id="PTHR45695">
    <property type="entry name" value="LEUCOKININ RECEPTOR-RELATED"/>
    <property type="match status" value="1"/>
</dbReference>
<evidence type="ECO:0000256" key="4">
    <source>
        <dbReference type="ARBA" id="ARBA00022989"/>
    </source>
</evidence>
<evidence type="ECO:0000256" key="9">
    <source>
        <dbReference type="SAM" id="MobiDB-lite"/>
    </source>
</evidence>
<protein>
    <recommendedName>
        <fullName evidence="11">G-protein coupled receptors family 1 profile domain-containing protein</fullName>
    </recommendedName>
</protein>
<dbReference type="PRINTS" id="PR00237">
    <property type="entry name" value="GPCRRHODOPSN"/>
</dbReference>
<evidence type="ECO:0000256" key="1">
    <source>
        <dbReference type="ARBA" id="ARBA00004141"/>
    </source>
</evidence>
<dbReference type="InterPro" id="IPR017452">
    <property type="entry name" value="GPCR_Rhodpsn_7TM"/>
</dbReference>
<evidence type="ECO:0000256" key="10">
    <source>
        <dbReference type="SAM" id="Phobius"/>
    </source>
</evidence>
<proteinExistence type="inferred from homology"/>
<dbReference type="Pfam" id="PF00001">
    <property type="entry name" value="7tm_1"/>
    <property type="match status" value="1"/>
</dbReference>
<keyword evidence="4 10" id="KW-1133">Transmembrane helix</keyword>
<evidence type="ECO:0000256" key="7">
    <source>
        <dbReference type="ARBA" id="ARBA00023170"/>
    </source>
</evidence>
<evidence type="ECO:0000256" key="8">
    <source>
        <dbReference type="ARBA" id="ARBA00023224"/>
    </source>
</evidence>
<evidence type="ECO:0000313" key="12">
    <source>
        <dbReference type="EMBL" id="KAK4321687.1"/>
    </source>
</evidence>
<keyword evidence="5" id="KW-0297">G-protein coupled receptor</keyword>
<evidence type="ECO:0000259" key="11">
    <source>
        <dbReference type="PROSITE" id="PS50262"/>
    </source>
</evidence>
<feature type="domain" description="G-protein coupled receptors family 1 profile" evidence="11">
    <location>
        <begin position="1"/>
        <end position="149"/>
    </location>
</feature>
<accession>A0AAE1QAQ5</accession>
<dbReference type="GO" id="GO:0005886">
    <property type="term" value="C:plasma membrane"/>
    <property type="evidence" value="ECO:0007669"/>
    <property type="project" value="TreeGrafter"/>
</dbReference>
<dbReference type="GO" id="GO:0004930">
    <property type="term" value="F:G protein-coupled receptor activity"/>
    <property type="evidence" value="ECO:0007669"/>
    <property type="project" value="UniProtKB-KW"/>
</dbReference>